<gene>
    <name evidence="1" type="ORF">XELAEV_18042234mg</name>
</gene>
<organism evidence="1 2">
    <name type="scientific">Xenopus laevis</name>
    <name type="common">African clawed frog</name>
    <dbReference type="NCBI Taxonomy" id="8355"/>
    <lineage>
        <taxon>Eukaryota</taxon>
        <taxon>Metazoa</taxon>
        <taxon>Chordata</taxon>
        <taxon>Craniata</taxon>
        <taxon>Vertebrata</taxon>
        <taxon>Euteleostomi</taxon>
        <taxon>Amphibia</taxon>
        <taxon>Batrachia</taxon>
        <taxon>Anura</taxon>
        <taxon>Pipoidea</taxon>
        <taxon>Pipidae</taxon>
        <taxon>Xenopodinae</taxon>
        <taxon>Xenopus</taxon>
        <taxon>Xenopus</taxon>
    </lineage>
</organism>
<evidence type="ECO:0000313" key="2">
    <source>
        <dbReference type="Proteomes" id="UP000694892"/>
    </source>
</evidence>
<name>A0A974C3P2_XENLA</name>
<dbReference type="AlphaFoldDB" id="A0A974C3P2"/>
<proteinExistence type="predicted"/>
<evidence type="ECO:0000313" key="1">
    <source>
        <dbReference type="EMBL" id="OCT65980.1"/>
    </source>
</evidence>
<dbReference type="Proteomes" id="UP000694892">
    <property type="component" value="Chromosome 8S"/>
</dbReference>
<accession>A0A974C3P2</accession>
<evidence type="ECO:0008006" key="3">
    <source>
        <dbReference type="Google" id="ProtNLM"/>
    </source>
</evidence>
<dbReference type="EMBL" id="CM004481">
    <property type="protein sequence ID" value="OCT65980.1"/>
    <property type="molecule type" value="Genomic_DNA"/>
</dbReference>
<protein>
    <recommendedName>
        <fullName evidence="3">GIY-YIG domain-containing protein</fullName>
    </recommendedName>
</protein>
<sequence length="187" mass="21471">MENILKNIHCKKKVVTYNPQLRTLRARDLYGALHKDEWLKSIFPDPPLLAFRQPPNLKTRSALWHSTKNGPYPCGIKQCKTCPHILISDKIPIPKTLDECSIRGHYNCSSSNVVHLIQCTKRITGGLYIGETVQSLRQRNTHHRFTVTNKKLDTPIGNRFNGPHQSIKDLRILVLKGNFKTDNERIV</sequence>
<reference evidence="2" key="1">
    <citation type="journal article" date="2016" name="Nature">
        <title>Genome evolution in the allotetraploid frog Xenopus laevis.</title>
        <authorList>
            <person name="Session A.M."/>
            <person name="Uno Y."/>
            <person name="Kwon T."/>
            <person name="Chapman J.A."/>
            <person name="Toyoda A."/>
            <person name="Takahashi S."/>
            <person name="Fukui A."/>
            <person name="Hikosaka A."/>
            <person name="Suzuki A."/>
            <person name="Kondo M."/>
            <person name="van Heeringen S.J."/>
            <person name="Quigley I."/>
            <person name="Heinz S."/>
            <person name="Ogino H."/>
            <person name="Ochi H."/>
            <person name="Hellsten U."/>
            <person name="Lyons J.B."/>
            <person name="Simakov O."/>
            <person name="Putnam N."/>
            <person name="Stites J."/>
            <person name="Kuroki Y."/>
            <person name="Tanaka T."/>
            <person name="Michiue T."/>
            <person name="Watanabe M."/>
            <person name="Bogdanovic O."/>
            <person name="Lister R."/>
            <person name="Georgiou G."/>
            <person name="Paranjpe S.S."/>
            <person name="van Kruijsbergen I."/>
            <person name="Shu S."/>
            <person name="Carlson J."/>
            <person name="Kinoshita T."/>
            <person name="Ohta Y."/>
            <person name="Mawaribuchi S."/>
            <person name="Jenkins J."/>
            <person name="Grimwood J."/>
            <person name="Schmutz J."/>
            <person name="Mitros T."/>
            <person name="Mozaffari S.V."/>
            <person name="Suzuki Y."/>
            <person name="Haramoto Y."/>
            <person name="Yamamoto T.S."/>
            <person name="Takagi C."/>
            <person name="Heald R."/>
            <person name="Miller K."/>
            <person name="Haudenschild C."/>
            <person name="Kitzman J."/>
            <person name="Nakayama T."/>
            <person name="Izutsu Y."/>
            <person name="Robert J."/>
            <person name="Fortriede J."/>
            <person name="Burns K."/>
            <person name="Lotay V."/>
            <person name="Karimi K."/>
            <person name="Yasuoka Y."/>
            <person name="Dichmann D.S."/>
            <person name="Flajnik M.F."/>
            <person name="Houston D.W."/>
            <person name="Shendure J."/>
            <person name="DuPasquier L."/>
            <person name="Vize P.D."/>
            <person name="Zorn A.M."/>
            <person name="Ito M."/>
            <person name="Marcotte E.M."/>
            <person name="Wallingford J.B."/>
            <person name="Ito Y."/>
            <person name="Asashima M."/>
            <person name="Ueno N."/>
            <person name="Matsuda Y."/>
            <person name="Veenstra G.J."/>
            <person name="Fujiyama A."/>
            <person name="Harland R.M."/>
            <person name="Taira M."/>
            <person name="Rokhsar D.S."/>
        </authorList>
    </citation>
    <scope>NUCLEOTIDE SEQUENCE [LARGE SCALE GENOMIC DNA]</scope>
    <source>
        <strain evidence="2">J</strain>
    </source>
</reference>